<evidence type="ECO:0000256" key="11">
    <source>
        <dbReference type="RuleBase" id="RU000682"/>
    </source>
</evidence>
<dbReference type="InterPro" id="IPR009057">
    <property type="entry name" value="Homeodomain-like_sf"/>
</dbReference>
<dbReference type="Gene3D" id="1.10.10.60">
    <property type="entry name" value="Homeodomain-like"/>
    <property type="match status" value="1"/>
</dbReference>
<evidence type="ECO:0000256" key="9">
    <source>
        <dbReference type="PROSITE-ProRule" id="PRU00108"/>
    </source>
</evidence>
<evidence type="ECO:0000256" key="7">
    <source>
        <dbReference type="ARBA" id="ARBA00023163"/>
    </source>
</evidence>
<gene>
    <name evidence="15" type="ORF">TAV2_LOCUS5051</name>
</gene>
<keyword evidence="8 9" id="KW-0539">Nucleus</keyword>
<keyword evidence="16" id="KW-1185">Reference proteome</keyword>
<feature type="repeat" description="PPR" evidence="10">
    <location>
        <begin position="500"/>
        <end position="530"/>
    </location>
</feature>
<dbReference type="Pfam" id="PF00046">
    <property type="entry name" value="Homeodomain"/>
    <property type="match status" value="1"/>
</dbReference>
<dbReference type="GO" id="GO:0005634">
    <property type="term" value="C:nucleus"/>
    <property type="evidence" value="ECO:0007669"/>
    <property type="project" value="UniProtKB-SubCell"/>
</dbReference>
<dbReference type="NCBIfam" id="TIGR00756">
    <property type="entry name" value="PPR"/>
    <property type="match status" value="4"/>
</dbReference>
<feature type="coiled-coil region" evidence="12">
    <location>
        <begin position="187"/>
        <end position="214"/>
    </location>
</feature>
<dbReference type="PRINTS" id="PR00031">
    <property type="entry name" value="HTHREPRESSR"/>
</dbReference>
<protein>
    <recommendedName>
        <fullName evidence="14">Homeobox domain-containing protein</fullName>
    </recommendedName>
</protein>
<evidence type="ECO:0000256" key="2">
    <source>
        <dbReference type="ARBA" id="ARBA00006074"/>
    </source>
</evidence>
<proteinExistence type="inferred from homology"/>
<keyword evidence="7" id="KW-0804">Transcription</keyword>
<dbReference type="GO" id="GO:0000981">
    <property type="term" value="F:DNA-binding transcription factor activity, RNA polymerase II-specific"/>
    <property type="evidence" value="ECO:0007669"/>
    <property type="project" value="InterPro"/>
</dbReference>
<evidence type="ECO:0000256" key="10">
    <source>
        <dbReference type="PROSITE-ProRule" id="PRU00708"/>
    </source>
</evidence>
<dbReference type="InterPro" id="IPR011990">
    <property type="entry name" value="TPR-like_helical_dom_sf"/>
</dbReference>
<dbReference type="CDD" id="cd00086">
    <property type="entry name" value="homeodomain"/>
    <property type="match status" value="1"/>
</dbReference>
<dbReference type="Gene3D" id="1.25.40.10">
    <property type="entry name" value="Tetratricopeptide repeat domain"/>
    <property type="match status" value="3"/>
</dbReference>
<feature type="DNA-binding region" description="Homeobox" evidence="9">
    <location>
        <begin position="123"/>
        <end position="182"/>
    </location>
</feature>
<dbReference type="InterPro" id="IPR050762">
    <property type="entry name" value="HD-ZIP_Homeobox_LZ_Class_II"/>
</dbReference>
<dbReference type="PANTHER" id="PTHR45714:SF16">
    <property type="entry name" value="HOMEOBOX-LEUCINE ZIPPER PROTEIN HAT2"/>
    <property type="match status" value="1"/>
</dbReference>
<sequence>MMTGKEDLGLSLSLGFSQNHNPIQLNLNPNSSISNNLQRFPWNQTFASSPDLGKIDVNSLPSTVDCEEEAGVSSPNSTISSTISGKRSEREGISGTGDDHDEITPDRGYSRGTSDEEEDGGETSRKKLRLSKDQSAFLEETFKEHNTLNPKQKLALAKKLGLTARQVEVWFQNRRARTKLKQTEVDCEYLKRCVEKLTEENRRLQKEAMELRTLKLSPQFYGQMTPPTTLIMCPSCERVAGPSSNHHHNPRPVSTNPWVACAGQVAHGLNFEALRPRSVIVVLNDWPFPSSSAAYPDATSLDVSSGFYLISISTFIPLNSTNFHNTLSRREIIRPSSGMHEQSREGISIGKGTQSGHRHSPYMYSKACDFLEIRANPDLIKDVVESYQKEGCFVSVKTMKIVLSLCNQAKLADEALWVLRKFPEFGSCADAVAYNLVIRLFADKGDLNMAENLMKEMDCIDLCPDVITYTSMINGFCNAGKIDEALKLAKAMSKHGCVLNTVTYSRIVEGVCKSGDMETALELLAEMEKKDGTGVFITPNAVTYTLVIQSFCEKKRVREALMVLDRMIDRGCSPNRVTASVLIQGLLENGEDVKDLSKLIDKLVKLGCVSLSDCFSSATVSLIRLKRWEEAEKMFREMLVRGVRPDGLACSLVLRELCLLERYHDCFLLYEKIEKADVISTIDTDIHSVLLLGLCKQGSSWEATKLAKSMLDKKMRLKVSQVEKIIEALKKTGDEDLMRRLSTS</sequence>
<accession>A0AAU9RM01</accession>
<evidence type="ECO:0000256" key="6">
    <source>
        <dbReference type="ARBA" id="ARBA00023155"/>
    </source>
</evidence>
<feature type="repeat" description="PPR" evidence="10">
    <location>
        <begin position="540"/>
        <end position="574"/>
    </location>
</feature>
<evidence type="ECO:0000256" key="5">
    <source>
        <dbReference type="ARBA" id="ARBA00023125"/>
    </source>
</evidence>
<dbReference type="SUPFAM" id="SSF46689">
    <property type="entry name" value="Homeodomain-like"/>
    <property type="match status" value="1"/>
</dbReference>
<dbReference type="InterPro" id="IPR002885">
    <property type="entry name" value="PPR_rpt"/>
</dbReference>
<feature type="compositionally biased region" description="Low complexity" evidence="13">
    <location>
        <begin position="73"/>
        <end position="84"/>
    </location>
</feature>
<dbReference type="InterPro" id="IPR017970">
    <property type="entry name" value="Homeobox_CS"/>
</dbReference>
<dbReference type="PROSITE" id="PS51375">
    <property type="entry name" value="PPR"/>
    <property type="match status" value="5"/>
</dbReference>
<dbReference type="Pfam" id="PF04618">
    <property type="entry name" value="HD-ZIP_N"/>
    <property type="match status" value="1"/>
</dbReference>
<dbReference type="PROSITE" id="PS50071">
    <property type="entry name" value="HOMEOBOX_2"/>
    <property type="match status" value="1"/>
</dbReference>
<keyword evidence="12" id="KW-0175">Coiled coil</keyword>
<feature type="repeat" description="PPR" evidence="10">
    <location>
        <begin position="430"/>
        <end position="464"/>
    </location>
</feature>
<evidence type="ECO:0000256" key="13">
    <source>
        <dbReference type="SAM" id="MobiDB-lite"/>
    </source>
</evidence>
<dbReference type="InterPro" id="IPR003106">
    <property type="entry name" value="Leu_zip_homeo"/>
</dbReference>
<dbReference type="InterPro" id="IPR006712">
    <property type="entry name" value="HD-ZIP_N"/>
</dbReference>
<keyword evidence="5 9" id="KW-0238">DNA-binding</keyword>
<dbReference type="PANTHER" id="PTHR45714">
    <property type="entry name" value="HOMEOBOX-LEUCINE ZIPPER PROTEIN HAT14"/>
    <property type="match status" value="1"/>
</dbReference>
<feature type="region of interest" description="Disordered" evidence="13">
    <location>
        <begin position="66"/>
        <end position="130"/>
    </location>
</feature>
<comment type="subcellular location">
    <subcellularLocation>
        <location evidence="1 9 11">Nucleus</location>
    </subcellularLocation>
</comment>
<dbReference type="Proteomes" id="UP000836841">
    <property type="component" value="Chromosome 2"/>
</dbReference>
<dbReference type="Pfam" id="PF02183">
    <property type="entry name" value="HALZ"/>
    <property type="match status" value="1"/>
</dbReference>
<evidence type="ECO:0000313" key="16">
    <source>
        <dbReference type="Proteomes" id="UP000836841"/>
    </source>
</evidence>
<dbReference type="Pfam" id="PF01535">
    <property type="entry name" value="PPR"/>
    <property type="match status" value="2"/>
</dbReference>
<feature type="domain" description="Homeobox" evidence="14">
    <location>
        <begin position="121"/>
        <end position="181"/>
    </location>
</feature>
<evidence type="ECO:0000313" key="15">
    <source>
        <dbReference type="EMBL" id="CAH2046066.1"/>
    </source>
</evidence>
<keyword evidence="3" id="KW-0677">Repeat</keyword>
<dbReference type="PROSITE" id="PS00027">
    <property type="entry name" value="HOMEOBOX_1"/>
    <property type="match status" value="1"/>
</dbReference>
<feature type="repeat" description="PPR" evidence="10">
    <location>
        <begin position="611"/>
        <end position="645"/>
    </location>
</feature>
<evidence type="ECO:0000256" key="3">
    <source>
        <dbReference type="ARBA" id="ARBA00022737"/>
    </source>
</evidence>
<keyword evidence="6 9" id="KW-0371">Homeobox</keyword>
<dbReference type="GO" id="GO:0043565">
    <property type="term" value="F:sequence-specific DNA binding"/>
    <property type="evidence" value="ECO:0007669"/>
    <property type="project" value="InterPro"/>
</dbReference>
<dbReference type="SMART" id="SM00389">
    <property type="entry name" value="HOX"/>
    <property type="match status" value="1"/>
</dbReference>
<dbReference type="EMBL" id="OU466858">
    <property type="protein sequence ID" value="CAH2046066.1"/>
    <property type="molecule type" value="Genomic_DNA"/>
</dbReference>
<dbReference type="Pfam" id="PF13041">
    <property type="entry name" value="PPR_2"/>
    <property type="match status" value="2"/>
</dbReference>
<reference evidence="15 16" key="1">
    <citation type="submission" date="2022-03" db="EMBL/GenBank/DDBJ databases">
        <authorList>
            <person name="Nunn A."/>
            <person name="Chopra R."/>
            <person name="Nunn A."/>
            <person name="Contreras Garrido A."/>
        </authorList>
    </citation>
    <scope>NUCLEOTIDE SEQUENCE [LARGE SCALE GENOMIC DNA]</scope>
</reference>
<dbReference type="InterPro" id="IPR000047">
    <property type="entry name" value="HTH_motif"/>
</dbReference>
<name>A0AAU9RM01_THLAR</name>
<evidence type="ECO:0000256" key="1">
    <source>
        <dbReference type="ARBA" id="ARBA00004123"/>
    </source>
</evidence>
<evidence type="ECO:0000256" key="4">
    <source>
        <dbReference type="ARBA" id="ARBA00023015"/>
    </source>
</evidence>
<feature type="repeat" description="PPR" evidence="10">
    <location>
        <begin position="465"/>
        <end position="499"/>
    </location>
</feature>
<dbReference type="InterPro" id="IPR001356">
    <property type="entry name" value="HD"/>
</dbReference>
<evidence type="ECO:0000256" key="8">
    <source>
        <dbReference type="ARBA" id="ARBA00023242"/>
    </source>
</evidence>
<evidence type="ECO:0000259" key="14">
    <source>
        <dbReference type="PROSITE" id="PS50071"/>
    </source>
</evidence>
<dbReference type="AlphaFoldDB" id="A0AAU9RM01"/>
<dbReference type="SMART" id="SM00340">
    <property type="entry name" value="HALZ"/>
    <property type="match status" value="1"/>
</dbReference>
<keyword evidence="4" id="KW-0805">Transcription regulation</keyword>
<dbReference type="FunFam" id="1.10.10.60:FF:000192">
    <property type="entry name" value="Homeobox-leucine zipper protein HAT22"/>
    <property type="match status" value="1"/>
</dbReference>
<organism evidence="15 16">
    <name type="scientific">Thlaspi arvense</name>
    <name type="common">Field penny-cress</name>
    <dbReference type="NCBI Taxonomy" id="13288"/>
    <lineage>
        <taxon>Eukaryota</taxon>
        <taxon>Viridiplantae</taxon>
        <taxon>Streptophyta</taxon>
        <taxon>Embryophyta</taxon>
        <taxon>Tracheophyta</taxon>
        <taxon>Spermatophyta</taxon>
        <taxon>Magnoliopsida</taxon>
        <taxon>eudicotyledons</taxon>
        <taxon>Gunneridae</taxon>
        <taxon>Pentapetalae</taxon>
        <taxon>rosids</taxon>
        <taxon>malvids</taxon>
        <taxon>Brassicales</taxon>
        <taxon>Brassicaceae</taxon>
        <taxon>Thlaspideae</taxon>
        <taxon>Thlaspi</taxon>
    </lineage>
</organism>
<comment type="similarity">
    <text evidence="2">Belongs to the HD-ZIP homeobox family. Class II subfamily.</text>
</comment>
<evidence type="ECO:0000256" key="12">
    <source>
        <dbReference type="SAM" id="Coils"/>
    </source>
</evidence>